<proteinExistence type="predicted"/>
<keyword evidence="3" id="KW-1185">Reference proteome</keyword>
<evidence type="ECO:0000313" key="2">
    <source>
        <dbReference type="EMBL" id="MBP2324129.1"/>
    </source>
</evidence>
<feature type="region of interest" description="Disordered" evidence="1">
    <location>
        <begin position="27"/>
        <end position="59"/>
    </location>
</feature>
<accession>A0ABS4TJE6</accession>
<gene>
    <name evidence="2" type="ORF">JOF56_004514</name>
</gene>
<organism evidence="2 3">
    <name type="scientific">Kibdelosporangium banguiense</name>
    <dbReference type="NCBI Taxonomy" id="1365924"/>
    <lineage>
        <taxon>Bacteria</taxon>
        <taxon>Bacillati</taxon>
        <taxon>Actinomycetota</taxon>
        <taxon>Actinomycetes</taxon>
        <taxon>Pseudonocardiales</taxon>
        <taxon>Pseudonocardiaceae</taxon>
        <taxon>Kibdelosporangium</taxon>
    </lineage>
</organism>
<evidence type="ECO:0000256" key="1">
    <source>
        <dbReference type="SAM" id="MobiDB-lite"/>
    </source>
</evidence>
<protein>
    <submittedName>
        <fullName evidence="2">Uncharacterized protein</fullName>
    </submittedName>
</protein>
<evidence type="ECO:0000313" key="3">
    <source>
        <dbReference type="Proteomes" id="UP001519332"/>
    </source>
</evidence>
<dbReference type="EMBL" id="JAGINW010000001">
    <property type="protein sequence ID" value="MBP2324129.1"/>
    <property type="molecule type" value="Genomic_DNA"/>
</dbReference>
<reference evidence="2 3" key="1">
    <citation type="submission" date="2021-03" db="EMBL/GenBank/DDBJ databases">
        <title>Sequencing the genomes of 1000 actinobacteria strains.</title>
        <authorList>
            <person name="Klenk H.-P."/>
        </authorList>
    </citation>
    <scope>NUCLEOTIDE SEQUENCE [LARGE SCALE GENOMIC DNA]</scope>
    <source>
        <strain evidence="2 3">DSM 46670</strain>
    </source>
</reference>
<feature type="compositionally biased region" description="Basic and acidic residues" evidence="1">
    <location>
        <begin position="47"/>
        <end position="59"/>
    </location>
</feature>
<comment type="caution">
    <text evidence="2">The sequence shown here is derived from an EMBL/GenBank/DDBJ whole genome shotgun (WGS) entry which is preliminary data.</text>
</comment>
<sequence length="59" mass="6971">MEWTPEAIDAEIAYRRGDLVAKRHARELRTEQSHNGQPRWWHRLKAHRSDDGNGERHAA</sequence>
<dbReference type="RefSeq" id="WP_209641240.1">
    <property type="nucleotide sequence ID" value="NZ_JAGINW010000001.1"/>
</dbReference>
<dbReference type="Proteomes" id="UP001519332">
    <property type="component" value="Unassembled WGS sequence"/>
</dbReference>
<name>A0ABS4TJE6_9PSEU</name>